<gene>
    <name evidence="2" type="ORF">A2134_01455</name>
</gene>
<comment type="caution">
    <text evidence="2">The sequence shown here is derived from an EMBL/GenBank/DDBJ whole genome shotgun (WGS) entry which is preliminary data.</text>
</comment>
<proteinExistence type="predicted"/>
<protein>
    <recommendedName>
        <fullName evidence="4">Fimbrial assembly protein</fullName>
    </recommendedName>
</protein>
<evidence type="ECO:0000313" key="3">
    <source>
        <dbReference type="Proteomes" id="UP000178162"/>
    </source>
</evidence>
<dbReference type="Proteomes" id="UP000178162">
    <property type="component" value="Unassembled WGS sequence"/>
</dbReference>
<sequence length="193" mass="21141">MAETDINLLPEITAVEVKEGVFRKKINVAAVFVLLVVIAVLLGAFAYRGIILLQARNIENEQKKREESIRNQVEKELVFREILDKLNFLSQELNNTPPYSKIAAKLNIIAKKSTVSINSISTSAAGEVVLGGEAPTSDTVDKLVEGLTDDTKPGFSSVDLVDLSGSVADGYKFSIRIIFPDRGVLVEDESEEF</sequence>
<keyword evidence="1" id="KW-1133">Transmembrane helix</keyword>
<name>A0A1G1WCM7_9BACT</name>
<reference evidence="2 3" key="1">
    <citation type="journal article" date="2016" name="Nat. Commun.">
        <title>Thousands of microbial genomes shed light on interconnected biogeochemical processes in an aquifer system.</title>
        <authorList>
            <person name="Anantharaman K."/>
            <person name="Brown C.T."/>
            <person name="Hug L.A."/>
            <person name="Sharon I."/>
            <person name="Castelle C.J."/>
            <person name="Probst A.J."/>
            <person name="Thomas B.C."/>
            <person name="Singh A."/>
            <person name="Wilkins M.J."/>
            <person name="Karaoz U."/>
            <person name="Brodie E.L."/>
            <person name="Williams K.H."/>
            <person name="Hubbard S.S."/>
            <person name="Banfield J.F."/>
        </authorList>
    </citation>
    <scope>NUCLEOTIDE SEQUENCE [LARGE SCALE GENOMIC DNA]</scope>
</reference>
<evidence type="ECO:0000313" key="2">
    <source>
        <dbReference type="EMBL" id="OGY25445.1"/>
    </source>
</evidence>
<accession>A0A1G1WCM7</accession>
<keyword evidence="1" id="KW-0472">Membrane</keyword>
<dbReference type="AlphaFoldDB" id="A0A1G1WCM7"/>
<feature type="transmembrane region" description="Helical" evidence="1">
    <location>
        <begin position="26"/>
        <end position="47"/>
    </location>
</feature>
<evidence type="ECO:0000256" key="1">
    <source>
        <dbReference type="SAM" id="Phobius"/>
    </source>
</evidence>
<dbReference type="EMBL" id="MHCR01000015">
    <property type="protein sequence ID" value="OGY25445.1"/>
    <property type="molecule type" value="Genomic_DNA"/>
</dbReference>
<organism evidence="2 3">
    <name type="scientific">Candidatus Woykebacteria bacterium RBG_16_39_9b</name>
    <dbReference type="NCBI Taxonomy" id="1802595"/>
    <lineage>
        <taxon>Bacteria</taxon>
        <taxon>Candidatus Woykeibacteriota</taxon>
    </lineage>
</organism>
<dbReference type="STRING" id="1802595.A2134_01455"/>
<keyword evidence="1" id="KW-0812">Transmembrane</keyword>
<evidence type="ECO:0008006" key="4">
    <source>
        <dbReference type="Google" id="ProtNLM"/>
    </source>
</evidence>